<dbReference type="AlphaFoldDB" id="A0A0S7WDG5"/>
<sequence>MDKYGNYINGEWVASSSGETYENINPANREVLSLFPKSSSEDVKKAVDAAAAAFKEWRLTPAPKRGEIIFRAGQLLTERKETYAKEMTQEMGKVLNEARGDVQEAIDMTMFVAGEGRRMLGDTTPSELPDKFCMSVRMPIGIIGCITPWNFPMAIPSWKVMPALVAGNSVVFKPARYPPKSAYNMIK</sequence>
<organism evidence="4 5">
    <name type="scientific">candidate division TA06 bacterium DG_26</name>
    <dbReference type="NCBI Taxonomy" id="1703771"/>
    <lineage>
        <taxon>Bacteria</taxon>
        <taxon>Bacteria division TA06</taxon>
    </lineage>
</organism>
<dbReference type="PANTHER" id="PTHR43521:SF1">
    <property type="entry name" value="ALPHA-AMINOADIPIC SEMIALDEHYDE DEHYDROGENASE"/>
    <property type="match status" value="1"/>
</dbReference>
<evidence type="ECO:0000256" key="2">
    <source>
        <dbReference type="ARBA" id="ARBA00023027"/>
    </source>
</evidence>
<comment type="caution">
    <text evidence="4">The sequence shown here is derived from an EMBL/GenBank/DDBJ whole genome shotgun (WGS) entry which is preliminary data.</text>
</comment>
<feature type="domain" description="Aldehyde dehydrogenase" evidence="3">
    <location>
        <begin position="12"/>
        <end position="186"/>
    </location>
</feature>
<dbReference type="Gene3D" id="3.40.605.10">
    <property type="entry name" value="Aldehyde Dehydrogenase, Chain A, domain 1"/>
    <property type="match status" value="1"/>
</dbReference>
<keyword evidence="1" id="KW-0560">Oxidoreductase</keyword>
<name>A0A0S7WDG5_UNCT6</name>
<protein>
    <submittedName>
        <fullName evidence="4">Aldehyde dehydrogenase</fullName>
    </submittedName>
</protein>
<evidence type="ECO:0000259" key="3">
    <source>
        <dbReference type="Pfam" id="PF00171"/>
    </source>
</evidence>
<reference evidence="4 5" key="1">
    <citation type="journal article" date="2015" name="Microbiome">
        <title>Genomic resolution of linkages in carbon, nitrogen, and sulfur cycling among widespread estuary sediment bacteria.</title>
        <authorList>
            <person name="Baker B.J."/>
            <person name="Lazar C.S."/>
            <person name="Teske A.P."/>
            <person name="Dick G.J."/>
        </authorList>
    </citation>
    <scope>NUCLEOTIDE SEQUENCE [LARGE SCALE GENOMIC DNA]</scope>
    <source>
        <strain evidence="4">DG_26</strain>
    </source>
</reference>
<dbReference type="PATRIC" id="fig|1703771.3.peg.235"/>
<dbReference type="EMBL" id="LIZT01000134">
    <property type="protein sequence ID" value="KPJ48189.1"/>
    <property type="molecule type" value="Genomic_DNA"/>
</dbReference>
<evidence type="ECO:0000313" key="5">
    <source>
        <dbReference type="Proteomes" id="UP000051124"/>
    </source>
</evidence>
<evidence type="ECO:0000256" key="1">
    <source>
        <dbReference type="ARBA" id="ARBA00023002"/>
    </source>
</evidence>
<dbReference type="InterPro" id="IPR044638">
    <property type="entry name" value="ALDH7A1-like"/>
</dbReference>
<feature type="non-terminal residue" evidence="4">
    <location>
        <position position="187"/>
    </location>
</feature>
<dbReference type="Proteomes" id="UP000051124">
    <property type="component" value="Unassembled WGS sequence"/>
</dbReference>
<dbReference type="GO" id="GO:0004029">
    <property type="term" value="F:aldehyde dehydrogenase (NAD+) activity"/>
    <property type="evidence" value="ECO:0007669"/>
    <property type="project" value="InterPro"/>
</dbReference>
<proteinExistence type="predicted"/>
<keyword evidence="2" id="KW-0520">NAD</keyword>
<dbReference type="InterPro" id="IPR016161">
    <property type="entry name" value="Ald_DH/histidinol_DH"/>
</dbReference>
<dbReference type="InterPro" id="IPR016162">
    <property type="entry name" value="Ald_DH_N"/>
</dbReference>
<accession>A0A0S7WDG5</accession>
<gene>
    <name evidence="4" type="ORF">AMJ40_07935</name>
</gene>
<dbReference type="PANTHER" id="PTHR43521">
    <property type="entry name" value="ALPHA-AMINOADIPIC SEMIALDEHYDE DEHYDROGENASE"/>
    <property type="match status" value="1"/>
</dbReference>
<evidence type="ECO:0000313" key="4">
    <source>
        <dbReference type="EMBL" id="KPJ48189.1"/>
    </source>
</evidence>
<dbReference type="SUPFAM" id="SSF53720">
    <property type="entry name" value="ALDH-like"/>
    <property type="match status" value="1"/>
</dbReference>
<dbReference type="InterPro" id="IPR015590">
    <property type="entry name" value="Aldehyde_DH_dom"/>
</dbReference>
<dbReference type="Pfam" id="PF00171">
    <property type="entry name" value="Aldedh"/>
    <property type="match status" value="1"/>
</dbReference>